<dbReference type="InterPro" id="IPR027417">
    <property type="entry name" value="P-loop_NTPase"/>
</dbReference>
<comment type="subunit">
    <text evidence="6">Homodimer.</text>
</comment>
<feature type="coiled-coil region" evidence="6">
    <location>
        <begin position="755"/>
        <end position="824"/>
    </location>
</feature>
<protein>
    <recommendedName>
        <fullName evidence="6">Chromosome partition protein Smc</fullName>
    </recommendedName>
</protein>
<feature type="domain" description="RecF/RecN/SMC N-terminal" evidence="8">
    <location>
        <begin position="3"/>
        <end position="1135"/>
    </location>
</feature>
<evidence type="ECO:0000256" key="2">
    <source>
        <dbReference type="ARBA" id="ARBA00022741"/>
    </source>
</evidence>
<feature type="compositionally biased region" description="Low complexity" evidence="7">
    <location>
        <begin position="455"/>
        <end position="468"/>
    </location>
</feature>
<dbReference type="InterPro" id="IPR011890">
    <property type="entry name" value="SMC_prok"/>
</dbReference>
<dbReference type="InterPro" id="IPR024704">
    <property type="entry name" value="SMC"/>
</dbReference>
<accession>A0ABY3RKE6</accession>
<evidence type="ECO:0000259" key="8">
    <source>
        <dbReference type="Pfam" id="PF02463"/>
    </source>
</evidence>
<reference evidence="10" key="1">
    <citation type="journal article" date="2024" name="Antonie Van Leeuwenhoek">
        <title>Bradyrhizobium ontarionense sp. nov., a novel bacterial symbiont isolated from Aeschynomene indica (Indian jointvetch), harbours photosynthesis, nitrogen fixation and nitrous oxide (N2O) reductase genes.</title>
        <authorList>
            <person name="Bromfield E.S.P."/>
            <person name="Cloutier S."/>
        </authorList>
    </citation>
    <scope>NUCLEOTIDE SEQUENCE</scope>
    <source>
        <strain evidence="10">A19</strain>
    </source>
</reference>
<keyword evidence="2 6" id="KW-0547">Nucleotide-binding</keyword>
<dbReference type="Gene3D" id="1.10.287.1490">
    <property type="match status" value="1"/>
</dbReference>
<dbReference type="NCBIfam" id="TIGR02168">
    <property type="entry name" value="SMC_prok_B"/>
    <property type="match status" value="1"/>
</dbReference>
<evidence type="ECO:0000256" key="4">
    <source>
        <dbReference type="ARBA" id="ARBA00023054"/>
    </source>
</evidence>
<feature type="coiled-coil region" evidence="6">
    <location>
        <begin position="170"/>
        <end position="197"/>
    </location>
</feature>
<comment type="function">
    <text evidence="6">Required for chromosome condensation and partitioning.</text>
</comment>
<dbReference type="InterPro" id="IPR036277">
    <property type="entry name" value="SMC_hinge_sf"/>
</dbReference>
<dbReference type="InterPro" id="IPR010935">
    <property type="entry name" value="SMC_hinge"/>
</dbReference>
<evidence type="ECO:0000313" key="11">
    <source>
        <dbReference type="Proteomes" id="UP001431010"/>
    </source>
</evidence>
<feature type="coiled-coil region" evidence="6">
    <location>
        <begin position="637"/>
        <end position="713"/>
    </location>
</feature>
<feature type="domain" description="SMC hinge" evidence="9">
    <location>
        <begin position="507"/>
        <end position="547"/>
    </location>
</feature>
<feature type="region of interest" description="Disordered" evidence="7">
    <location>
        <begin position="453"/>
        <end position="488"/>
    </location>
</feature>
<organism evidence="10 11">
    <name type="scientific">Bradyrhizobium ontarionense</name>
    <dbReference type="NCBI Taxonomy" id="2898149"/>
    <lineage>
        <taxon>Bacteria</taxon>
        <taxon>Pseudomonadati</taxon>
        <taxon>Pseudomonadota</taxon>
        <taxon>Alphaproteobacteria</taxon>
        <taxon>Hyphomicrobiales</taxon>
        <taxon>Nitrobacteraceae</taxon>
        <taxon>Bradyrhizobium</taxon>
    </lineage>
</organism>
<dbReference type="HAMAP" id="MF_01894">
    <property type="entry name" value="Smc_prok"/>
    <property type="match status" value="1"/>
</dbReference>
<keyword evidence="5 6" id="KW-0238">DNA-binding</keyword>
<evidence type="ECO:0000256" key="7">
    <source>
        <dbReference type="SAM" id="MobiDB-lite"/>
    </source>
</evidence>
<dbReference type="SUPFAM" id="SSF75553">
    <property type="entry name" value="Smc hinge domain"/>
    <property type="match status" value="1"/>
</dbReference>
<dbReference type="PIRSF" id="PIRSF005719">
    <property type="entry name" value="SMC"/>
    <property type="match status" value="1"/>
</dbReference>
<feature type="binding site" evidence="6">
    <location>
        <begin position="32"/>
        <end position="39"/>
    </location>
    <ligand>
        <name>ATP</name>
        <dbReference type="ChEBI" id="CHEBI:30616"/>
    </ligand>
</feature>
<evidence type="ECO:0000256" key="1">
    <source>
        <dbReference type="ARBA" id="ARBA00022490"/>
    </source>
</evidence>
<proteinExistence type="inferred from homology"/>
<dbReference type="SUPFAM" id="SSF52540">
    <property type="entry name" value="P-loop containing nucleoside triphosphate hydrolases"/>
    <property type="match status" value="1"/>
</dbReference>
<evidence type="ECO:0000256" key="6">
    <source>
        <dbReference type="HAMAP-Rule" id="MF_01894"/>
    </source>
</evidence>
<evidence type="ECO:0000256" key="5">
    <source>
        <dbReference type="ARBA" id="ARBA00023125"/>
    </source>
</evidence>
<keyword evidence="1 6" id="KW-0963">Cytoplasm</keyword>
<sequence length="1154" mass="127206">MKLTRLRLHGFKTFVEPTDFVIEPGLTGVVGPNGCGKSNLVEALRWAMGETSHKSLRAADMDAVIFSGSNTRPSRNHAEVVMTIDNSDRTAPAAVNDRDILEISRRIEREAGSVYRINGRDVRARDVQILFADAATGARSPALVHQGKIGEIIQAKPEQRRRVLEDAAGVAGLHARRHEAELRLKAAETNLLRVEDVIGQLSGQMEGLRKQARQAIRYREVAAKVRKAEATLYHMRWMGAHADLNDAARVHDVSVREMAERTREQAESARIQAIRASHLPALREAEARAAATMQRLKNARDLLDREELRAKDRAGELDRRLMQLTADVAREQQQNQDAQVALQRLETEDAELKEEIKARVEMRSGVDERVAEAEAHLTETERQFTELTTQLADLTARRNQLEANVRSHRDRLARLDQDIANVRGDEERLAQETAHLGDLDTLAATLEAAEEAEAQAEASVQSNESAQATARQKLEASRAPLAEADKRVQRLETEARTISKMVNSETKNLWPPIIDGVTVAKGYEKALGAVLGDDLDAPVDASAPMHWTVAGAEVTDPALPDGVEPLAAYVQAPPELSRRLAQIGVVSRDRGAQLVSQLRTGQRLVSPEGDVWRWDGFIAAAHAPTGAARRLAERARLIDIEAELEQARIDASNKRQALESAEAEVKAAAAAESAGREAWRAAQREVNSARERHANAEREINRHSARKSALVEASTRLAHDRAEIAELHENALEAIEGLPPTTEAEARLMAVRADIEAKRRAAAQVRAEAQALAREAELADRRLQAIIGERNDWFNRIRGAGSQIATIEARIAEVKDERAELDNAPEIFAEKRSALIDELGIAEGERQVAADALAEAEGAMGDTDRAAKASLEALSKSREAAARAEERLESAKRRVADVEREIHDMLECEPQAVAAMAEIGPDTQLPPQHEIEDSLEKLRRDRERLGAVNLRAEEELIEVEGSHTALTTERDDLVEAIKRLRQGIQSLNKEARERLQASFETVNDHFKRLFTELFGGGEAALHLIESDDPLEAGLEIIAKPPGKKPQTLSLLSGGEQALTAMALIFAVFLTNPSPICVLDEVDAPLDDHNVERFCNLLHEMKGSTETRFIIITHNPITMARMNRLFGVTMAERGVSQLVSVALDEAVKILDQQVA</sequence>
<dbReference type="InterPro" id="IPR003395">
    <property type="entry name" value="RecF/RecN/SMC_N"/>
</dbReference>
<name>A0ABY3RKE6_9BRAD</name>
<evidence type="ECO:0000256" key="3">
    <source>
        <dbReference type="ARBA" id="ARBA00022840"/>
    </source>
</evidence>
<keyword evidence="11" id="KW-1185">Reference proteome</keyword>
<gene>
    <name evidence="6 10" type="primary">smc</name>
    <name evidence="10" type="ORF">LQG66_14170</name>
</gene>
<dbReference type="Pfam" id="PF02463">
    <property type="entry name" value="SMC_N"/>
    <property type="match status" value="1"/>
</dbReference>
<comment type="similarity">
    <text evidence="6">Belongs to the SMC family.</text>
</comment>
<dbReference type="PANTHER" id="PTHR43977">
    <property type="entry name" value="STRUCTURAL MAINTENANCE OF CHROMOSOMES PROTEIN 3"/>
    <property type="match status" value="1"/>
</dbReference>
<feature type="coiled-coil region" evidence="6">
    <location>
        <begin position="871"/>
        <end position="908"/>
    </location>
</feature>
<dbReference type="RefSeq" id="WP_231326832.1">
    <property type="nucleotide sequence ID" value="NZ_CP088156.1"/>
</dbReference>
<feature type="coiled-coil region" evidence="6">
    <location>
        <begin position="935"/>
        <end position="990"/>
    </location>
</feature>
<dbReference type="Gene3D" id="3.40.50.300">
    <property type="entry name" value="P-loop containing nucleotide triphosphate hydrolases"/>
    <property type="match status" value="2"/>
</dbReference>
<dbReference type="CDD" id="cd03278">
    <property type="entry name" value="ABC_SMC_barmotin"/>
    <property type="match status" value="1"/>
</dbReference>
<dbReference type="Pfam" id="PF06470">
    <property type="entry name" value="SMC_hinge"/>
    <property type="match status" value="1"/>
</dbReference>
<comment type="domain">
    <text evidence="6">Contains large globular domains required for ATP hydrolysis at each terminus and a third globular domain forming a flexible hinge near the middle of the molecule. These domains are separated by coiled-coil structures.</text>
</comment>
<keyword evidence="4 6" id="KW-0175">Coiled coil</keyword>
<dbReference type="Proteomes" id="UP001431010">
    <property type="component" value="Chromosome"/>
</dbReference>
<evidence type="ECO:0000259" key="9">
    <source>
        <dbReference type="Pfam" id="PF06470"/>
    </source>
</evidence>
<dbReference type="EMBL" id="CP088156">
    <property type="protein sequence ID" value="UFZ07380.1"/>
    <property type="molecule type" value="Genomic_DNA"/>
</dbReference>
<keyword evidence="3 6" id="KW-0067">ATP-binding</keyword>
<comment type="subcellular location">
    <subcellularLocation>
        <location evidence="6">Cytoplasm</location>
    </subcellularLocation>
</comment>
<evidence type="ECO:0000313" key="10">
    <source>
        <dbReference type="EMBL" id="UFZ07380.1"/>
    </source>
</evidence>